<dbReference type="InterPro" id="IPR051531">
    <property type="entry name" value="N-acetyltransferase"/>
</dbReference>
<evidence type="ECO:0000313" key="2">
    <source>
        <dbReference type="EMBL" id="GMG82990.1"/>
    </source>
</evidence>
<organism evidence="2 3">
    <name type="scientific">Paralimibaculum aggregatum</name>
    <dbReference type="NCBI Taxonomy" id="3036245"/>
    <lineage>
        <taxon>Bacteria</taxon>
        <taxon>Pseudomonadati</taxon>
        <taxon>Pseudomonadota</taxon>
        <taxon>Alphaproteobacteria</taxon>
        <taxon>Rhodobacterales</taxon>
        <taxon>Paracoccaceae</taxon>
        <taxon>Paralimibaculum</taxon>
    </lineage>
</organism>
<evidence type="ECO:0000313" key="3">
    <source>
        <dbReference type="Proteomes" id="UP001239909"/>
    </source>
</evidence>
<dbReference type="InterPro" id="IPR016181">
    <property type="entry name" value="Acyl_CoA_acyltransferase"/>
</dbReference>
<name>A0ABQ6LQP9_9RHOB</name>
<sequence length="176" mass="18681">MPVAPLLTTDRLVLRPHRVEDHGDVAALWGDPAVVRHITGRPATASEAWARLLRHAGHWALMGFGYWAVTGRETGTFLGEVGLAEYRRAVTPGFDGRPEAGWVMATAAQGRGLAREAVAAALAWADTALPAAETVCMIAPEHAASLRLARDLGYGSRIAGHLAGEPVAILRRPRGG</sequence>
<dbReference type="PANTHER" id="PTHR43792">
    <property type="entry name" value="GNAT FAMILY, PUTATIVE (AFU_ORTHOLOGUE AFUA_3G00765)-RELATED-RELATED"/>
    <property type="match status" value="1"/>
</dbReference>
<gene>
    <name evidence="2" type="ORF">LNKW23_22030</name>
</gene>
<dbReference type="InterPro" id="IPR000182">
    <property type="entry name" value="GNAT_dom"/>
</dbReference>
<feature type="domain" description="N-acetyltransferase" evidence="1">
    <location>
        <begin position="11"/>
        <end position="154"/>
    </location>
</feature>
<evidence type="ECO:0000259" key="1">
    <source>
        <dbReference type="Pfam" id="PF13302"/>
    </source>
</evidence>
<dbReference type="Gene3D" id="3.40.630.30">
    <property type="match status" value="1"/>
</dbReference>
<protein>
    <submittedName>
        <fullName evidence="2">GNAT family N-acetyltransferase</fullName>
    </submittedName>
</protein>
<keyword evidence="3" id="KW-1185">Reference proteome</keyword>
<comment type="caution">
    <text evidence="2">The sequence shown here is derived from an EMBL/GenBank/DDBJ whole genome shotgun (WGS) entry which is preliminary data.</text>
</comment>
<dbReference type="PANTHER" id="PTHR43792:SF16">
    <property type="entry name" value="N-ACETYLTRANSFERASE DOMAIN-CONTAINING PROTEIN"/>
    <property type="match status" value="1"/>
</dbReference>
<dbReference type="SUPFAM" id="SSF55729">
    <property type="entry name" value="Acyl-CoA N-acyltransferases (Nat)"/>
    <property type="match status" value="1"/>
</dbReference>
<proteinExistence type="predicted"/>
<reference evidence="2 3" key="1">
    <citation type="submission" date="2023-04" db="EMBL/GenBank/DDBJ databases">
        <title>Marinoamorphus aggregata gen. nov., sp. Nov., isolate from tissue of brittle star Ophioplocus japonicus.</title>
        <authorList>
            <person name="Kawano K."/>
            <person name="Sawayama S."/>
            <person name="Nakagawa S."/>
        </authorList>
    </citation>
    <scope>NUCLEOTIDE SEQUENCE [LARGE SCALE GENOMIC DNA]</scope>
    <source>
        <strain evidence="2 3">NKW23</strain>
    </source>
</reference>
<dbReference type="Pfam" id="PF13302">
    <property type="entry name" value="Acetyltransf_3"/>
    <property type="match status" value="1"/>
</dbReference>
<dbReference type="EMBL" id="BSYI01000015">
    <property type="protein sequence ID" value="GMG82990.1"/>
    <property type="molecule type" value="Genomic_DNA"/>
</dbReference>
<dbReference type="RefSeq" id="WP_285671788.1">
    <property type="nucleotide sequence ID" value="NZ_BSYI01000015.1"/>
</dbReference>
<accession>A0ABQ6LQP9</accession>
<dbReference type="Proteomes" id="UP001239909">
    <property type="component" value="Unassembled WGS sequence"/>
</dbReference>